<reference evidence="2 3" key="1">
    <citation type="journal article" date="2006" name="Nature">
        <title>Global trends of whole-genome duplications revealed by the ciliate Paramecium tetraurelia.</title>
        <authorList>
            <consortium name="Genoscope"/>
            <person name="Aury J.-M."/>
            <person name="Jaillon O."/>
            <person name="Duret L."/>
            <person name="Noel B."/>
            <person name="Jubin C."/>
            <person name="Porcel B.M."/>
            <person name="Segurens B."/>
            <person name="Daubin V."/>
            <person name="Anthouard V."/>
            <person name="Aiach N."/>
            <person name="Arnaiz O."/>
            <person name="Billaut A."/>
            <person name="Beisson J."/>
            <person name="Blanc I."/>
            <person name="Bouhouche K."/>
            <person name="Camara F."/>
            <person name="Duharcourt S."/>
            <person name="Guigo R."/>
            <person name="Gogendeau D."/>
            <person name="Katinka M."/>
            <person name="Keller A.-M."/>
            <person name="Kissmehl R."/>
            <person name="Klotz C."/>
            <person name="Koll F."/>
            <person name="Le Moue A."/>
            <person name="Lepere C."/>
            <person name="Malinsky S."/>
            <person name="Nowacki M."/>
            <person name="Nowak J.K."/>
            <person name="Plattner H."/>
            <person name="Poulain J."/>
            <person name="Ruiz F."/>
            <person name="Serrano V."/>
            <person name="Zagulski M."/>
            <person name="Dessen P."/>
            <person name="Betermier M."/>
            <person name="Weissenbach J."/>
            <person name="Scarpelli C."/>
            <person name="Schachter V."/>
            <person name="Sperling L."/>
            <person name="Meyer E."/>
            <person name="Cohen J."/>
            <person name="Wincker P."/>
        </authorList>
    </citation>
    <scope>NUCLEOTIDE SEQUENCE [LARGE SCALE GENOMIC DNA]</scope>
    <source>
        <strain evidence="2 3">Stock d4-2</strain>
    </source>
</reference>
<accession>A0BJM0</accession>
<dbReference type="OrthoDB" id="297587at2759"/>
<feature type="compositionally biased region" description="Polar residues" evidence="1">
    <location>
        <begin position="13"/>
        <end position="23"/>
    </location>
</feature>
<dbReference type="RefSeq" id="XP_001426135.1">
    <property type="nucleotide sequence ID" value="XM_001426098.2"/>
</dbReference>
<sequence>MSANDLSKPESLDNLSQPSSQEGQQRKQYKVHRLGNRKQLSNQNYYIKEQASSREERKLKSYLQRIEEQQKLEEAALLKRKRSKPNQETKSSETQEAPRQIDEVIMPIQATVLLNPLLVPQQSQLDVTAQTKLRLNPKLKMKEKHHIFLYLSDWYEKCVDNVQKLNSGATQSYSPQKVGKCDVTNIQSINQDVYQDTLILIKNFKHQYQQQNGNDSKELLSKYSDKKFLETSYSPQKVGKCDVTNIQSINQDVYQDTLILIKNFKHQYQQQNGNDSKELLSKYSDKKFLETILRDNKQQINKKIGFEKVQISNGKFNSKKH</sequence>
<dbReference type="AlphaFoldDB" id="A0BJM0"/>
<dbReference type="KEGG" id="ptm:GSPATT00029365001"/>
<feature type="region of interest" description="Disordered" evidence="1">
    <location>
        <begin position="1"/>
        <end position="57"/>
    </location>
</feature>
<gene>
    <name evidence="2" type="ORF">GSPATT00029365001</name>
</gene>
<feature type="compositionally biased region" description="Basic residues" evidence="1">
    <location>
        <begin position="27"/>
        <end position="36"/>
    </location>
</feature>
<dbReference type="OMA" id="LYLSDWY"/>
<proteinExistence type="predicted"/>
<dbReference type="EMBL" id="CT867998">
    <property type="protein sequence ID" value="CAK58737.1"/>
    <property type="molecule type" value="Genomic_DNA"/>
</dbReference>
<dbReference type="InParanoid" id="A0BJM0"/>
<evidence type="ECO:0000256" key="1">
    <source>
        <dbReference type="SAM" id="MobiDB-lite"/>
    </source>
</evidence>
<dbReference type="GeneID" id="5011919"/>
<evidence type="ECO:0000313" key="2">
    <source>
        <dbReference type="EMBL" id="CAK58737.1"/>
    </source>
</evidence>
<keyword evidence="3" id="KW-1185">Reference proteome</keyword>
<feature type="region of interest" description="Disordered" evidence="1">
    <location>
        <begin position="76"/>
        <end position="99"/>
    </location>
</feature>
<protein>
    <submittedName>
        <fullName evidence="2">Uncharacterized protein</fullName>
    </submittedName>
</protein>
<name>A0BJM0_PARTE</name>
<dbReference type="HOGENOM" id="CLU_1024702_0_0_1"/>
<dbReference type="Proteomes" id="UP000000600">
    <property type="component" value="Unassembled WGS sequence"/>
</dbReference>
<organism evidence="2 3">
    <name type="scientific">Paramecium tetraurelia</name>
    <dbReference type="NCBI Taxonomy" id="5888"/>
    <lineage>
        <taxon>Eukaryota</taxon>
        <taxon>Sar</taxon>
        <taxon>Alveolata</taxon>
        <taxon>Ciliophora</taxon>
        <taxon>Intramacronucleata</taxon>
        <taxon>Oligohymenophorea</taxon>
        <taxon>Peniculida</taxon>
        <taxon>Parameciidae</taxon>
        <taxon>Paramecium</taxon>
    </lineage>
</organism>
<evidence type="ECO:0000313" key="3">
    <source>
        <dbReference type="Proteomes" id="UP000000600"/>
    </source>
</evidence>